<feature type="compositionally biased region" description="Polar residues" evidence="4">
    <location>
        <begin position="58"/>
        <end position="67"/>
    </location>
</feature>
<keyword evidence="7" id="KW-1185">Reference proteome</keyword>
<evidence type="ECO:0000256" key="3">
    <source>
        <dbReference type="ARBA" id="ARBA00023242"/>
    </source>
</evidence>
<protein>
    <submittedName>
        <fullName evidence="6">ABSCISIC ACID-INSENSITIVE 5-like protein</fullName>
    </submittedName>
</protein>
<dbReference type="STRING" id="1590841.A0A2R6RNR8"/>
<dbReference type="PANTHER" id="PTHR22952">
    <property type="entry name" value="CAMP-RESPONSE ELEMENT BINDING PROTEIN-RELATED"/>
    <property type="match status" value="1"/>
</dbReference>
<evidence type="ECO:0000313" key="6">
    <source>
        <dbReference type="EMBL" id="PSS31674.1"/>
    </source>
</evidence>
<dbReference type="PROSITE" id="PS00036">
    <property type="entry name" value="BZIP_BASIC"/>
    <property type="match status" value="1"/>
</dbReference>
<dbReference type="Proteomes" id="UP000241394">
    <property type="component" value="Chromosome LG4"/>
</dbReference>
<dbReference type="InterPro" id="IPR004827">
    <property type="entry name" value="bZIP"/>
</dbReference>
<dbReference type="EMBL" id="NKQK01000004">
    <property type="protein sequence ID" value="PSS31674.1"/>
    <property type="molecule type" value="Genomic_DNA"/>
</dbReference>
<evidence type="ECO:0000256" key="1">
    <source>
        <dbReference type="ARBA" id="ARBA00004123"/>
    </source>
</evidence>
<feature type="region of interest" description="Disordered" evidence="4">
    <location>
        <begin position="58"/>
        <end position="78"/>
    </location>
</feature>
<comment type="subcellular location">
    <subcellularLocation>
        <location evidence="1">Nucleus</location>
    </subcellularLocation>
</comment>
<gene>
    <name evidence="6" type="ORF">CEY00_Acc04943</name>
</gene>
<name>A0A2R6RNR8_ACTCC</name>
<dbReference type="PANTHER" id="PTHR22952:SF404">
    <property type="entry name" value="BZIP DOMAIN-CONTAINING PROTEIN"/>
    <property type="match status" value="1"/>
</dbReference>
<organism evidence="6 7">
    <name type="scientific">Actinidia chinensis var. chinensis</name>
    <name type="common">Chinese soft-hair kiwi</name>
    <dbReference type="NCBI Taxonomy" id="1590841"/>
    <lineage>
        <taxon>Eukaryota</taxon>
        <taxon>Viridiplantae</taxon>
        <taxon>Streptophyta</taxon>
        <taxon>Embryophyta</taxon>
        <taxon>Tracheophyta</taxon>
        <taxon>Spermatophyta</taxon>
        <taxon>Magnoliopsida</taxon>
        <taxon>eudicotyledons</taxon>
        <taxon>Gunneridae</taxon>
        <taxon>Pentapetalae</taxon>
        <taxon>asterids</taxon>
        <taxon>Ericales</taxon>
        <taxon>Actinidiaceae</taxon>
        <taxon>Actinidia</taxon>
    </lineage>
</organism>
<dbReference type="GO" id="GO:0003700">
    <property type="term" value="F:DNA-binding transcription factor activity"/>
    <property type="evidence" value="ECO:0007669"/>
    <property type="project" value="InterPro"/>
</dbReference>
<dbReference type="GO" id="GO:0005634">
    <property type="term" value="C:nucleus"/>
    <property type="evidence" value="ECO:0007669"/>
    <property type="project" value="UniProtKB-SubCell"/>
</dbReference>
<feature type="region of interest" description="Disordered" evidence="4">
    <location>
        <begin position="288"/>
        <end position="308"/>
    </location>
</feature>
<feature type="domain" description="BZIP" evidence="5">
    <location>
        <begin position="213"/>
        <end position="228"/>
    </location>
</feature>
<dbReference type="CDD" id="cd14707">
    <property type="entry name" value="bZIP_plant_BZIP46"/>
    <property type="match status" value="1"/>
</dbReference>
<dbReference type="GO" id="GO:0045893">
    <property type="term" value="P:positive regulation of DNA-templated transcription"/>
    <property type="evidence" value="ECO:0007669"/>
    <property type="project" value="InterPro"/>
</dbReference>
<evidence type="ECO:0000313" key="7">
    <source>
        <dbReference type="Proteomes" id="UP000241394"/>
    </source>
</evidence>
<keyword evidence="3" id="KW-0539">Nucleus</keyword>
<reference evidence="7" key="2">
    <citation type="journal article" date="2018" name="BMC Genomics">
        <title>A manually annotated Actinidia chinensis var. chinensis (kiwifruit) genome highlights the challenges associated with draft genomes and gene prediction in plants.</title>
        <authorList>
            <person name="Pilkington S.M."/>
            <person name="Crowhurst R."/>
            <person name="Hilario E."/>
            <person name="Nardozza S."/>
            <person name="Fraser L."/>
            <person name="Peng Y."/>
            <person name="Gunaseelan K."/>
            <person name="Simpson R."/>
            <person name="Tahir J."/>
            <person name="Deroles S.C."/>
            <person name="Templeton K."/>
            <person name="Luo Z."/>
            <person name="Davy M."/>
            <person name="Cheng C."/>
            <person name="McNeilage M."/>
            <person name="Scaglione D."/>
            <person name="Liu Y."/>
            <person name="Zhang Q."/>
            <person name="Datson P."/>
            <person name="De Silva N."/>
            <person name="Gardiner S.E."/>
            <person name="Bassett H."/>
            <person name="Chagne D."/>
            <person name="McCallum J."/>
            <person name="Dzierzon H."/>
            <person name="Deng C."/>
            <person name="Wang Y.Y."/>
            <person name="Barron L."/>
            <person name="Manako K."/>
            <person name="Bowen J."/>
            <person name="Foster T.M."/>
            <person name="Erridge Z.A."/>
            <person name="Tiffin H."/>
            <person name="Waite C.N."/>
            <person name="Davies K.M."/>
            <person name="Grierson E.P."/>
            <person name="Laing W.A."/>
            <person name="Kirk R."/>
            <person name="Chen X."/>
            <person name="Wood M."/>
            <person name="Montefiori M."/>
            <person name="Brummell D.A."/>
            <person name="Schwinn K.E."/>
            <person name="Catanach A."/>
            <person name="Fullerton C."/>
            <person name="Li D."/>
            <person name="Meiyalaghan S."/>
            <person name="Nieuwenhuizen N."/>
            <person name="Read N."/>
            <person name="Prakash R."/>
            <person name="Hunter D."/>
            <person name="Zhang H."/>
            <person name="McKenzie M."/>
            <person name="Knabel M."/>
            <person name="Harris A."/>
            <person name="Allan A.C."/>
            <person name="Gleave A."/>
            <person name="Chen A."/>
            <person name="Janssen B.J."/>
            <person name="Plunkett B."/>
            <person name="Ampomah-Dwamena C."/>
            <person name="Voogd C."/>
            <person name="Leif D."/>
            <person name="Lafferty D."/>
            <person name="Souleyre E.J.F."/>
            <person name="Varkonyi-Gasic E."/>
            <person name="Gambi F."/>
            <person name="Hanley J."/>
            <person name="Yao J.L."/>
            <person name="Cheung J."/>
            <person name="David K.M."/>
            <person name="Warren B."/>
            <person name="Marsh K."/>
            <person name="Snowden K.C."/>
            <person name="Lin-Wang K."/>
            <person name="Brian L."/>
            <person name="Martinez-Sanchez M."/>
            <person name="Wang M."/>
            <person name="Ileperuma N."/>
            <person name="Macnee N."/>
            <person name="Campin R."/>
            <person name="McAtee P."/>
            <person name="Drummond R.S.M."/>
            <person name="Espley R.V."/>
            <person name="Ireland H.S."/>
            <person name="Wu R."/>
            <person name="Atkinson R.G."/>
            <person name="Karunairetnam S."/>
            <person name="Bulley S."/>
            <person name="Chunkath S."/>
            <person name="Hanley Z."/>
            <person name="Storey R."/>
            <person name="Thrimawithana A.H."/>
            <person name="Thomson S."/>
            <person name="David C."/>
            <person name="Testolin R."/>
            <person name="Huang H."/>
            <person name="Hellens R.P."/>
            <person name="Schaffer R.J."/>
        </authorList>
    </citation>
    <scope>NUCLEOTIDE SEQUENCE [LARGE SCALE GENOMIC DNA]</scope>
    <source>
        <strain evidence="7">cv. Red5</strain>
    </source>
</reference>
<reference evidence="6 7" key="1">
    <citation type="submission" date="2017-07" db="EMBL/GenBank/DDBJ databases">
        <title>An improved, manually edited Actinidia chinensis var. chinensis (kiwifruit) genome highlights the challenges associated with draft genomes and gene prediction in plants.</title>
        <authorList>
            <person name="Pilkington S."/>
            <person name="Crowhurst R."/>
            <person name="Hilario E."/>
            <person name="Nardozza S."/>
            <person name="Fraser L."/>
            <person name="Peng Y."/>
            <person name="Gunaseelan K."/>
            <person name="Simpson R."/>
            <person name="Tahir J."/>
            <person name="Deroles S."/>
            <person name="Templeton K."/>
            <person name="Luo Z."/>
            <person name="Davy M."/>
            <person name="Cheng C."/>
            <person name="Mcneilage M."/>
            <person name="Scaglione D."/>
            <person name="Liu Y."/>
            <person name="Zhang Q."/>
            <person name="Datson P."/>
            <person name="De Silva N."/>
            <person name="Gardiner S."/>
            <person name="Bassett H."/>
            <person name="Chagne D."/>
            <person name="Mccallum J."/>
            <person name="Dzierzon H."/>
            <person name="Deng C."/>
            <person name="Wang Y.-Y."/>
            <person name="Barron N."/>
            <person name="Manako K."/>
            <person name="Bowen J."/>
            <person name="Foster T."/>
            <person name="Erridge Z."/>
            <person name="Tiffin H."/>
            <person name="Waite C."/>
            <person name="Davies K."/>
            <person name="Grierson E."/>
            <person name="Laing W."/>
            <person name="Kirk R."/>
            <person name="Chen X."/>
            <person name="Wood M."/>
            <person name="Montefiori M."/>
            <person name="Brummell D."/>
            <person name="Schwinn K."/>
            <person name="Catanach A."/>
            <person name="Fullerton C."/>
            <person name="Li D."/>
            <person name="Meiyalaghan S."/>
            <person name="Nieuwenhuizen N."/>
            <person name="Read N."/>
            <person name="Prakash R."/>
            <person name="Hunter D."/>
            <person name="Zhang H."/>
            <person name="Mckenzie M."/>
            <person name="Knabel M."/>
            <person name="Harris A."/>
            <person name="Allan A."/>
            <person name="Chen A."/>
            <person name="Janssen B."/>
            <person name="Plunkett B."/>
            <person name="Dwamena C."/>
            <person name="Voogd C."/>
            <person name="Leif D."/>
            <person name="Lafferty D."/>
            <person name="Souleyre E."/>
            <person name="Varkonyi-Gasic E."/>
            <person name="Gambi F."/>
            <person name="Hanley J."/>
            <person name="Yao J.-L."/>
            <person name="Cheung J."/>
            <person name="David K."/>
            <person name="Warren B."/>
            <person name="Marsh K."/>
            <person name="Snowden K."/>
            <person name="Lin-Wang K."/>
            <person name="Brian L."/>
            <person name="Martinez-Sanchez M."/>
            <person name="Wang M."/>
            <person name="Ileperuma N."/>
            <person name="Macnee N."/>
            <person name="Campin R."/>
            <person name="Mcatee P."/>
            <person name="Drummond R."/>
            <person name="Espley R."/>
            <person name="Ireland H."/>
            <person name="Wu R."/>
            <person name="Atkinson R."/>
            <person name="Karunairetnam S."/>
            <person name="Bulley S."/>
            <person name="Chunkath S."/>
            <person name="Hanley Z."/>
            <person name="Storey R."/>
            <person name="Thrimawithana A."/>
            <person name="Thomson S."/>
            <person name="David C."/>
            <person name="Testolin R."/>
        </authorList>
    </citation>
    <scope>NUCLEOTIDE SEQUENCE [LARGE SCALE GENOMIC DNA]</scope>
    <source>
        <strain evidence="7">cv. Red5</strain>
        <tissue evidence="6">Young leaf</tissue>
    </source>
</reference>
<evidence type="ECO:0000256" key="4">
    <source>
        <dbReference type="SAM" id="MobiDB-lite"/>
    </source>
</evidence>
<feature type="compositionally biased region" description="Low complexity" evidence="4">
    <location>
        <begin position="68"/>
        <end position="78"/>
    </location>
</feature>
<proteinExistence type="predicted"/>
<dbReference type="GO" id="GO:0003677">
    <property type="term" value="F:DNA binding"/>
    <property type="evidence" value="ECO:0007669"/>
    <property type="project" value="UniProtKB-KW"/>
</dbReference>
<keyword evidence="2" id="KW-0238">DNA-binding</keyword>
<evidence type="ECO:0000259" key="5">
    <source>
        <dbReference type="PROSITE" id="PS00036"/>
    </source>
</evidence>
<accession>A0A2R6RNR8</accession>
<evidence type="ECO:0000256" key="2">
    <source>
        <dbReference type="ARBA" id="ARBA00023125"/>
    </source>
</evidence>
<dbReference type="AlphaFoldDB" id="A0A2R6RNR8"/>
<dbReference type="Gramene" id="PSS31674">
    <property type="protein sequence ID" value="PSS31674"/>
    <property type="gene ID" value="CEY00_Acc04943"/>
</dbReference>
<dbReference type="OrthoDB" id="644067at2759"/>
<sequence length="308" mass="35006">MVSQNMGHNPHIPILFSQNLTYNFPLDEVQNQRNGSNSSRPLNTTNFHELVKNMISSDQEGLSTQNPSSSSSSSSSSISFGNFNLNKTLLNETIDTDEMWKEIVHQDQVNQQQMALGETTVLESVINPQPLMAINLTDVVQKGDWFKFLTVDSNFQVPAMGFEDVGIGQSENQMGFSLPMSMVPVSYLDSQVSVRKDEVRDETMEKTIARRQKRMIKNRESAARSRARKQVSARVGFVAFLDSSYKISSKTVPNASHKAYTRQLEHKVFQFRKTNSWLKKKKELNMLTSQHSTSKPRMQLRRTNSALF</sequence>
<dbReference type="InParanoid" id="A0A2R6RNR8"/>
<dbReference type="InterPro" id="IPR043452">
    <property type="entry name" value="BZIP46-like"/>
</dbReference>
<comment type="caution">
    <text evidence="6">The sequence shown here is derived from an EMBL/GenBank/DDBJ whole genome shotgun (WGS) entry which is preliminary data.</text>
</comment>
<dbReference type="Gene3D" id="1.20.5.170">
    <property type="match status" value="1"/>
</dbReference>